<dbReference type="SUPFAM" id="SSF143011">
    <property type="entry name" value="RelE-like"/>
    <property type="match status" value="1"/>
</dbReference>
<dbReference type="InterPro" id="IPR035093">
    <property type="entry name" value="RelE/ParE_toxin_dom_sf"/>
</dbReference>
<dbReference type="Gene3D" id="3.30.2310.20">
    <property type="entry name" value="RelE-like"/>
    <property type="match status" value="1"/>
</dbReference>
<evidence type="ECO:0000313" key="2">
    <source>
        <dbReference type="Proteomes" id="UP000178774"/>
    </source>
</evidence>
<dbReference type="EMBL" id="MHOP01000025">
    <property type="protein sequence ID" value="OGZ65248.1"/>
    <property type="molecule type" value="Genomic_DNA"/>
</dbReference>
<dbReference type="Proteomes" id="UP000178774">
    <property type="component" value="Unassembled WGS sequence"/>
</dbReference>
<sequence>MPRISKSFTSPSFERSFDKLEMKIQKTAMQKIAVFENNFLYPGLRTHKLHGEFSEFWAFSVTKSHRILFKFLKDNQVVYCDIDDHDIYKK</sequence>
<name>A0A1G2HTP4_9BACT</name>
<reference evidence="1 2" key="1">
    <citation type="journal article" date="2016" name="Nat. Commun.">
        <title>Thousands of microbial genomes shed light on interconnected biogeochemical processes in an aquifer system.</title>
        <authorList>
            <person name="Anantharaman K."/>
            <person name="Brown C.T."/>
            <person name="Hug L.A."/>
            <person name="Sharon I."/>
            <person name="Castelle C.J."/>
            <person name="Probst A.J."/>
            <person name="Thomas B.C."/>
            <person name="Singh A."/>
            <person name="Wilkins M.J."/>
            <person name="Karaoz U."/>
            <person name="Brodie E.L."/>
            <person name="Williams K.H."/>
            <person name="Hubbard S.S."/>
            <person name="Banfield J.F."/>
        </authorList>
    </citation>
    <scope>NUCLEOTIDE SEQUENCE [LARGE SCALE GENOMIC DNA]</scope>
</reference>
<protein>
    <submittedName>
        <fullName evidence="1">Uncharacterized protein</fullName>
    </submittedName>
</protein>
<dbReference type="AlphaFoldDB" id="A0A1G2HTP4"/>
<comment type="caution">
    <text evidence="1">The sequence shown here is derived from an EMBL/GenBank/DDBJ whole genome shotgun (WGS) entry which is preliminary data.</text>
</comment>
<organism evidence="1 2">
    <name type="scientific">Candidatus Staskawiczbacteria bacterium RIFCSPHIGHO2_01_FULL_41_41</name>
    <dbReference type="NCBI Taxonomy" id="1802203"/>
    <lineage>
        <taxon>Bacteria</taxon>
        <taxon>Candidatus Staskawicziibacteriota</taxon>
    </lineage>
</organism>
<evidence type="ECO:0000313" key="1">
    <source>
        <dbReference type="EMBL" id="OGZ65248.1"/>
    </source>
</evidence>
<accession>A0A1G2HTP4</accession>
<gene>
    <name evidence="1" type="ORF">A2822_03815</name>
</gene>
<proteinExistence type="predicted"/>